<evidence type="ECO:0000256" key="1">
    <source>
        <dbReference type="SAM" id="SignalP"/>
    </source>
</evidence>
<reference evidence="3" key="1">
    <citation type="journal article" date="2019" name="Int. J. Syst. Evol. Microbiol.">
        <title>The Global Catalogue of Microorganisms (GCM) 10K type strain sequencing project: providing services to taxonomists for standard genome sequencing and annotation.</title>
        <authorList>
            <consortium name="The Broad Institute Genomics Platform"/>
            <consortium name="The Broad Institute Genome Sequencing Center for Infectious Disease"/>
            <person name="Wu L."/>
            <person name="Ma J."/>
        </authorList>
    </citation>
    <scope>NUCLEOTIDE SEQUENCE [LARGE SCALE GENOMIC DNA]</scope>
    <source>
        <strain evidence="3">CCUG 56607</strain>
    </source>
</reference>
<gene>
    <name evidence="2" type="ORF">ACFQ2J_17410</name>
</gene>
<sequence>MKKLGYVLLTLVAMLGIMAGCSSDEAKSSSDDKVLKIWSFTDELQKEGAIEKFEKEHDVKVELTIVPIADYPTKLKPVLESGVGAPDVFTGEIAFLKQWTERNYWEDLSQEPYNVQEWEDDYIPYVFDLGKDPEGNVKAVSWQTTPGGIFYRRSIAKEVLGTDDPAEIGEMMSTWDGLFEVGEKLKGEGYRLFPDEGAIRWFAKSADPQPWVNENNELVMTDAKLEYFDRSKELRDKDLTAFAPEWSPSWFAAMDGPVAYNGGWDEVEDASGEQTEVFSFALPTWGLHSVLKANTEETVGDWAVAPGPNPYFWGGTWLGIYSGSEKKDLAFEFVKMMTHDEEFLTDWAKETGDVLAYKPVTSKIKDDFSEDFLGGQNHYKFFLEEAEKIDSNAVTKYDQEIDTLLGTHVSEYVDGKKTKEEALEDFYKAVKNAYPDIKTP</sequence>
<evidence type="ECO:0000313" key="3">
    <source>
        <dbReference type="Proteomes" id="UP001596990"/>
    </source>
</evidence>
<name>A0ABW3L4H9_9BACI</name>
<organism evidence="2 3">
    <name type="scientific">Thalassobacillus hwangdonensis</name>
    <dbReference type="NCBI Taxonomy" id="546108"/>
    <lineage>
        <taxon>Bacteria</taxon>
        <taxon>Bacillati</taxon>
        <taxon>Bacillota</taxon>
        <taxon>Bacilli</taxon>
        <taxon>Bacillales</taxon>
        <taxon>Bacillaceae</taxon>
        <taxon>Thalassobacillus</taxon>
    </lineage>
</organism>
<comment type="caution">
    <text evidence="2">The sequence shown here is derived from an EMBL/GenBank/DDBJ whole genome shotgun (WGS) entry which is preliminary data.</text>
</comment>
<dbReference type="InterPro" id="IPR050490">
    <property type="entry name" value="Bact_solute-bd_prot1"/>
</dbReference>
<evidence type="ECO:0000313" key="2">
    <source>
        <dbReference type="EMBL" id="MFD1020971.1"/>
    </source>
</evidence>
<proteinExistence type="predicted"/>
<protein>
    <submittedName>
        <fullName evidence="2">ABC transporter substrate-binding protein</fullName>
    </submittedName>
</protein>
<feature type="chain" id="PRO_5047030058" evidence="1">
    <location>
        <begin position="20"/>
        <end position="440"/>
    </location>
</feature>
<keyword evidence="3" id="KW-1185">Reference proteome</keyword>
<accession>A0ABW3L4H9</accession>
<feature type="signal peptide" evidence="1">
    <location>
        <begin position="1"/>
        <end position="19"/>
    </location>
</feature>
<dbReference type="Proteomes" id="UP001596990">
    <property type="component" value="Unassembled WGS sequence"/>
</dbReference>
<dbReference type="InterPro" id="IPR006059">
    <property type="entry name" value="SBP"/>
</dbReference>
<dbReference type="RefSeq" id="WP_386063588.1">
    <property type="nucleotide sequence ID" value="NZ_JBHTKL010000006.1"/>
</dbReference>
<dbReference type="EMBL" id="JBHTKL010000006">
    <property type="protein sequence ID" value="MFD1020971.1"/>
    <property type="molecule type" value="Genomic_DNA"/>
</dbReference>
<dbReference type="PROSITE" id="PS51257">
    <property type="entry name" value="PROKAR_LIPOPROTEIN"/>
    <property type="match status" value="1"/>
</dbReference>
<dbReference type="Pfam" id="PF13416">
    <property type="entry name" value="SBP_bac_8"/>
    <property type="match status" value="1"/>
</dbReference>
<keyword evidence="1" id="KW-0732">Signal</keyword>
<dbReference type="Gene3D" id="3.40.190.10">
    <property type="entry name" value="Periplasmic binding protein-like II"/>
    <property type="match status" value="1"/>
</dbReference>
<dbReference type="PANTHER" id="PTHR43649:SF12">
    <property type="entry name" value="DIACETYLCHITOBIOSE BINDING PROTEIN DASA"/>
    <property type="match status" value="1"/>
</dbReference>
<dbReference type="SUPFAM" id="SSF53850">
    <property type="entry name" value="Periplasmic binding protein-like II"/>
    <property type="match status" value="1"/>
</dbReference>
<dbReference type="PANTHER" id="PTHR43649">
    <property type="entry name" value="ARABINOSE-BINDING PROTEIN-RELATED"/>
    <property type="match status" value="1"/>
</dbReference>